<dbReference type="Pfam" id="PF07007">
    <property type="entry name" value="LprI"/>
    <property type="match status" value="1"/>
</dbReference>
<sequence>MTNIKKYLIFAGSVLFVITSIGIGFVFYIDSKESIKVEAPVKEKTTIVKEAIVEPTEEEIKNLLAMITKSIYKKSEEMDIKYDVVGAGMTEKIYKEMTPTLRQYATKKFVEGKLKKTIYEQCYGCENVFLPGDLQYTKIEVKTLGVNHIQVIANIDDALSGFVREDISELMYEDGAWKLHDYTRGNNIVEKSVPKKTVPKEVQAIETTNPYKQKLINVENLVATYTMGNSGVTTDILEELNQKYIAWDNLLNELYGDIKMNLSTEKFNELRLIQRKWIKERDSAVEEAGLENEGGTMASIDKANKLVEYTKARSYEFVELYLSKSLKQTSTKQEPIVTPNFDKYIGE</sequence>
<dbReference type="Gene3D" id="1.20.1270.180">
    <property type="match status" value="1"/>
</dbReference>
<reference evidence="3 4" key="1">
    <citation type="submission" date="2020-12" db="EMBL/GenBank/DDBJ databases">
        <title>YIM B01967 draft genome.</title>
        <authorList>
            <person name="Yan X."/>
        </authorList>
    </citation>
    <scope>NUCLEOTIDE SEQUENCE [LARGE SCALE GENOMIC DNA]</scope>
    <source>
        <strain evidence="3 4">YIM B01967</strain>
    </source>
</reference>
<feature type="domain" description="Lysozyme inhibitor LprI-like N-terminal" evidence="2">
    <location>
        <begin position="229"/>
        <end position="316"/>
    </location>
</feature>
<organism evidence="3 4">
    <name type="scientific">Viridibacillus soli</name>
    <dbReference type="NCBI Taxonomy" id="2798301"/>
    <lineage>
        <taxon>Bacteria</taxon>
        <taxon>Bacillati</taxon>
        <taxon>Bacillota</taxon>
        <taxon>Bacilli</taxon>
        <taxon>Bacillales</taxon>
        <taxon>Caryophanaceae</taxon>
        <taxon>Viridibacillus</taxon>
    </lineage>
</organism>
<dbReference type="RefSeq" id="WP_200750526.1">
    <property type="nucleotide sequence ID" value="NZ_JAEOAH010000055.1"/>
</dbReference>
<evidence type="ECO:0000313" key="4">
    <source>
        <dbReference type="Proteomes" id="UP000618943"/>
    </source>
</evidence>
<dbReference type="EMBL" id="JAEOAH010000055">
    <property type="protein sequence ID" value="MBK3497222.1"/>
    <property type="molecule type" value="Genomic_DNA"/>
</dbReference>
<gene>
    <name evidence="3" type="ORF">JFL43_20810</name>
</gene>
<comment type="caution">
    <text evidence="3">The sequence shown here is derived from an EMBL/GenBank/DDBJ whole genome shotgun (WGS) entry which is preliminary data.</text>
</comment>
<dbReference type="Proteomes" id="UP000618943">
    <property type="component" value="Unassembled WGS sequence"/>
</dbReference>
<keyword evidence="1" id="KW-0472">Membrane</keyword>
<accession>A0ABS1HCT9</accession>
<proteinExistence type="predicted"/>
<keyword evidence="1" id="KW-0812">Transmembrane</keyword>
<dbReference type="InterPro" id="IPR009739">
    <property type="entry name" value="LprI-like_N"/>
</dbReference>
<keyword evidence="4" id="KW-1185">Reference proteome</keyword>
<protein>
    <submittedName>
        <fullName evidence="3">DUF1311 domain-containing protein</fullName>
    </submittedName>
</protein>
<name>A0ABS1HCT9_9BACL</name>
<dbReference type="PANTHER" id="PTHR39176">
    <property type="entry name" value="PERIPLASMIC PROTEIN-RELATED"/>
    <property type="match status" value="1"/>
</dbReference>
<evidence type="ECO:0000313" key="3">
    <source>
        <dbReference type="EMBL" id="MBK3497222.1"/>
    </source>
</evidence>
<keyword evidence="1" id="KW-1133">Transmembrane helix</keyword>
<feature type="transmembrane region" description="Helical" evidence="1">
    <location>
        <begin position="7"/>
        <end position="29"/>
    </location>
</feature>
<evidence type="ECO:0000256" key="1">
    <source>
        <dbReference type="SAM" id="Phobius"/>
    </source>
</evidence>
<dbReference type="PANTHER" id="PTHR39176:SF1">
    <property type="entry name" value="PERIPLASMIC PROTEIN"/>
    <property type="match status" value="1"/>
</dbReference>
<evidence type="ECO:0000259" key="2">
    <source>
        <dbReference type="Pfam" id="PF07007"/>
    </source>
</evidence>